<dbReference type="Pfam" id="PF11850">
    <property type="entry name" value="DUF3370"/>
    <property type="match status" value="1"/>
</dbReference>
<accession>A0A2T1C8Y5</accession>
<organism evidence="1 2">
    <name type="scientific">Merismopedia glauca CCAP 1448/3</name>
    <dbReference type="NCBI Taxonomy" id="1296344"/>
    <lineage>
        <taxon>Bacteria</taxon>
        <taxon>Bacillati</taxon>
        <taxon>Cyanobacteriota</taxon>
        <taxon>Cyanophyceae</taxon>
        <taxon>Synechococcales</taxon>
        <taxon>Merismopediaceae</taxon>
        <taxon>Merismopedia</taxon>
    </lineage>
</organism>
<evidence type="ECO:0000313" key="1">
    <source>
        <dbReference type="EMBL" id="PSB04730.1"/>
    </source>
</evidence>
<sequence>MAKFPEKWSSFGAKTTIYQYLTIFLSCTSCLNSRADLSLSQVTPEATPPLIPQEVIQAHPVRTLPGKLDSIPTFNSNSPEVVQSEGILVSTLPSTGKNTPKAHLNFPLRGRFDVFAHHIAKGTSPLDLRTLYLGIIVHNPNRQALKIKVLQAASYLSQPDAPFIELPPYTDNAQGTVYAGPGDRVMNDVLRGLREAEFPSQVVIPPQGYAMLLNHPIPTKTFIPPLNGRSTLMRLRTNRQVYVASLAMFAKSNPDGSDRPPTLAEWQELLKSGNLVTPRDLAPTPPDEKGKIIYGRVAGVAAGSVWKGKLVDPNSQYLSIPKPDGAYSYPIATVPGGTLGTSQIQSAPMLVRYPDTAYRAHGNYGIEYSLSLPLKNTTQQEQKVTIALQTPIKADLISQGLRFLEPPAKQTWFRGTVRLQYQDDSGLVQDKYIHLVQKRGQSGQPLVSLKMPKGDSRLIKINFLYPPDATPPQVLTIKTEP</sequence>
<dbReference type="Proteomes" id="UP000238762">
    <property type="component" value="Unassembled WGS sequence"/>
</dbReference>
<protein>
    <recommendedName>
        <fullName evidence="3">DUF3370 domain-containing protein</fullName>
    </recommendedName>
</protein>
<name>A0A2T1C8Y5_9CYAN</name>
<dbReference type="AlphaFoldDB" id="A0A2T1C8Y5"/>
<dbReference type="PROSITE" id="PS51257">
    <property type="entry name" value="PROKAR_LIPOPROTEIN"/>
    <property type="match status" value="1"/>
</dbReference>
<proteinExistence type="predicted"/>
<keyword evidence="2" id="KW-1185">Reference proteome</keyword>
<dbReference type="EMBL" id="PVWJ01000008">
    <property type="protein sequence ID" value="PSB04730.1"/>
    <property type="molecule type" value="Genomic_DNA"/>
</dbReference>
<evidence type="ECO:0008006" key="3">
    <source>
        <dbReference type="Google" id="ProtNLM"/>
    </source>
</evidence>
<reference evidence="1 2" key="1">
    <citation type="submission" date="2018-02" db="EMBL/GenBank/DDBJ databases">
        <authorList>
            <person name="Cohen D.B."/>
            <person name="Kent A.D."/>
        </authorList>
    </citation>
    <scope>NUCLEOTIDE SEQUENCE [LARGE SCALE GENOMIC DNA]</scope>
    <source>
        <strain evidence="1 2">CCAP 1448/3</strain>
    </source>
</reference>
<gene>
    <name evidence="1" type="ORF">C7B64_02605</name>
</gene>
<dbReference type="RefSeq" id="WP_106287103.1">
    <property type="nucleotide sequence ID" value="NZ_CAWNTC010000163.1"/>
</dbReference>
<reference evidence="1 2" key="2">
    <citation type="submission" date="2018-03" db="EMBL/GenBank/DDBJ databases">
        <title>The ancient ancestry and fast evolution of plastids.</title>
        <authorList>
            <person name="Moore K.R."/>
            <person name="Magnabosco C."/>
            <person name="Momper L."/>
            <person name="Gold D.A."/>
            <person name="Bosak T."/>
            <person name="Fournier G.P."/>
        </authorList>
    </citation>
    <scope>NUCLEOTIDE SEQUENCE [LARGE SCALE GENOMIC DNA]</scope>
    <source>
        <strain evidence="1 2">CCAP 1448/3</strain>
    </source>
</reference>
<comment type="caution">
    <text evidence="1">The sequence shown here is derived from an EMBL/GenBank/DDBJ whole genome shotgun (WGS) entry which is preliminary data.</text>
</comment>
<evidence type="ECO:0000313" key="2">
    <source>
        <dbReference type="Proteomes" id="UP000238762"/>
    </source>
</evidence>
<dbReference type="InterPro" id="IPR021801">
    <property type="entry name" value="DUF3370"/>
</dbReference>
<dbReference type="OrthoDB" id="502907at2"/>